<comment type="caution">
    <text evidence="1">The sequence shown here is derived from an EMBL/GenBank/DDBJ whole genome shotgun (WGS) entry which is preliminary data.</text>
</comment>
<protein>
    <submittedName>
        <fullName evidence="1">Uncharacterized protein</fullName>
    </submittedName>
</protein>
<accession>A0AC61S3R8</accession>
<evidence type="ECO:0000313" key="2">
    <source>
        <dbReference type="Proteomes" id="UP000305401"/>
    </source>
</evidence>
<reference evidence="1" key="1">
    <citation type="submission" date="2019-04" db="EMBL/GenBank/DDBJ databases">
        <title>Microbes associate with the intestines of laboratory mice.</title>
        <authorList>
            <person name="Navarre W."/>
            <person name="Wong E."/>
            <person name="Huang K.C."/>
            <person name="Tropini C."/>
            <person name="Ng K."/>
            <person name="Yu B."/>
        </authorList>
    </citation>
    <scope>NUCLEOTIDE SEQUENCE</scope>
    <source>
        <strain evidence="1">NM86_A22</strain>
    </source>
</reference>
<dbReference type="Proteomes" id="UP000305401">
    <property type="component" value="Unassembled WGS sequence"/>
</dbReference>
<name>A0AC61S3R8_9BACT</name>
<gene>
    <name evidence="1" type="ORF">E5990_10135</name>
</gene>
<dbReference type="EMBL" id="SSTG01000179">
    <property type="protein sequence ID" value="THG43461.1"/>
    <property type="molecule type" value="Genomic_DNA"/>
</dbReference>
<keyword evidence="2" id="KW-1185">Reference proteome</keyword>
<organism evidence="1 2">
    <name type="scientific">Muribaculum caecicola</name>
    <dbReference type="NCBI Taxonomy" id="3038144"/>
    <lineage>
        <taxon>Bacteria</taxon>
        <taxon>Pseudomonadati</taxon>
        <taxon>Bacteroidota</taxon>
        <taxon>Bacteroidia</taxon>
        <taxon>Bacteroidales</taxon>
        <taxon>Muribaculaceae</taxon>
        <taxon>Muribaculum</taxon>
    </lineage>
</organism>
<proteinExistence type="predicted"/>
<evidence type="ECO:0000313" key="1">
    <source>
        <dbReference type="EMBL" id="THG43461.1"/>
    </source>
</evidence>
<sequence length="131" mass="14391">MTPENSTKKSILRAIAINGGMILIAIGILLPLIGTDIKTARWIYAAGALITLLGRIFSPYKGNSLRVRRHHHIQAWSAIFFCVGAFFMFYPGAGTTDWLAFTLAGGAIVIYSSIMIPLTQSKEAKNHKKQK</sequence>